<proteinExistence type="inferred from homology"/>
<dbReference type="SUPFAM" id="SSF50978">
    <property type="entry name" value="WD40 repeat-like"/>
    <property type="match status" value="1"/>
</dbReference>
<dbReference type="OrthoDB" id="256303at2759"/>
<dbReference type="InterPro" id="IPR015943">
    <property type="entry name" value="WD40/YVTN_repeat-like_dom_sf"/>
</dbReference>
<comment type="similarity">
    <text evidence="1">Belongs to the WD repeat rae1 family.</text>
</comment>
<dbReference type="SMART" id="SM00320">
    <property type="entry name" value="WD40"/>
    <property type="match status" value="4"/>
</dbReference>
<dbReference type="InterPro" id="IPR001680">
    <property type="entry name" value="WD40_rpt"/>
</dbReference>
<organism evidence="5 6">
    <name type="scientific">Phycomyces blakesleeanus (strain ATCC 8743b / DSM 1359 / FGSC 10004 / NBRC 33097 / NRRL 1555)</name>
    <dbReference type="NCBI Taxonomy" id="763407"/>
    <lineage>
        <taxon>Eukaryota</taxon>
        <taxon>Fungi</taxon>
        <taxon>Fungi incertae sedis</taxon>
        <taxon>Mucoromycota</taxon>
        <taxon>Mucoromycotina</taxon>
        <taxon>Mucoromycetes</taxon>
        <taxon>Mucorales</taxon>
        <taxon>Phycomycetaceae</taxon>
        <taxon>Phycomyces</taxon>
    </lineage>
</organism>
<evidence type="ECO:0000256" key="3">
    <source>
        <dbReference type="ARBA" id="ARBA00022737"/>
    </source>
</evidence>
<dbReference type="InterPro" id="IPR036322">
    <property type="entry name" value="WD40_repeat_dom_sf"/>
</dbReference>
<keyword evidence="3" id="KW-0677">Repeat</keyword>
<dbReference type="PRINTS" id="PR00320">
    <property type="entry name" value="GPROTEINBRPT"/>
</dbReference>
<dbReference type="AlphaFoldDB" id="A0A162TWR5"/>
<dbReference type="GeneID" id="28990605"/>
<name>A0A162TWR5_PHYB8</name>
<reference evidence="6" key="1">
    <citation type="submission" date="2015-06" db="EMBL/GenBank/DDBJ databases">
        <title>Expansion of signal transduction pathways in fungi by whole-genome duplication.</title>
        <authorList>
            <consortium name="DOE Joint Genome Institute"/>
            <person name="Corrochano L.M."/>
            <person name="Kuo A."/>
            <person name="Marcet-Houben M."/>
            <person name="Polaino S."/>
            <person name="Salamov A."/>
            <person name="Villalobos J.M."/>
            <person name="Alvarez M.I."/>
            <person name="Avalos J."/>
            <person name="Benito E.P."/>
            <person name="Benoit I."/>
            <person name="Burger G."/>
            <person name="Camino L.P."/>
            <person name="Canovas D."/>
            <person name="Cerda-Olmedo E."/>
            <person name="Cheng J.-F."/>
            <person name="Dominguez A."/>
            <person name="Elias M."/>
            <person name="Eslava A.P."/>
            <person name="Glaser F."/>
            <person name="Grimwood J."/>
            <person name="Gutierrez G."/>
            <person name="Heitman J."/>
            <person name="Henrissat B."/>
            <person name="Iturriaga E.A."/>
            <person name="Lang B.F."/>
            <person name="Lavin J.L."/>
            <person name="Lee S."/>
            <person name="Li W."/>
            <person name="Lindquist E."/>
            <person name="Lopez-Garcia S."/>
            <person name="Luque E.M."/>
            <person name="Marcos A.T."/>
            <person name="Martin J."/>
            <person name="McCluskey K."/>
            <person name="Medina H.R."/>
            <person name="Miralles-Duran A."/>
            <person name="Miyazaki A."/>
            <person name="Munoz-Torres E."/>
            <person name="Oguiza J.A."/>
            <person name="Ohm R."/>
            <person name="Olmedo M."/>
            <person name="Orejas M."/>
            <person name="Ortiz-Castellanos L."/>
            <person name="Pisabarro A.G."/>
            <person name="Rodriguez-Romero J."/>
            <person name="Ruiz-Herrera J."/>
            <person name="Ruiz-Vazquez R."/>
            <person name="Sanz C."/>
            <person name="Schackwitz W."/>
            <person name="Schmutz J."/>
            <person name="Shahriari M."/>
            <person name="Shelest E."/>
            <person name="Silva-Franco F."/>
            <person name="Soanes D."/>
            <person name="Syed K."/>
            <person name="Tagua V.G."/>
            <person name="Talbot N.J."/>
            <person name="Thon M."/>
            <person name="De vries R.P."/>
            <person name="Wiebenga A."/>
            <person name="Yadav J.S."/>
            <person name="Braun E.L."/>
            <person name="Baker S."/>
            <person name="Garre V."/>
            <person name="Horwitz B."/>
            <person name="Torres-Martinez S."/>
            <person name="Idnurm A."/>
            <person name="Herrera-Estrella A."/>
            <person name="Gabaldon T."/>
            <person name="Grigoriev I.V."/>
        </authorList>
    </citation>
    <scope>NUCLEOTIDE SEQUENCE [LARGE SCALE GENOMIC DNA]</scope>
    <source>
        <strain evidence="6">NRRL 1555(-)</strain>
    </source>
</reference>
<dbReference type="FunCoup" id="A0A162TWR5">
    <property type="interactions" value="1152"/>
</dbReference>
<dbReference type="PROSITE" id="PS50294">
    <property type="entry name" value="WD_REPEATS_REGION"/>
    <property type="match status" value="1"/>
</dbReference>
<accession>A0A162TWR5</accession>
<keyword evidence="6" id="KW-1185">Reference proteome</keyword>
<dbReference type="VEuPathDB" id="FungiDB:PHYBLDRAFT_135131"/>
<dbReference type="Pfam" id="PF00400">
    <property type="entry name" value="WD40"/>
    <property type="match status" value="4"/>
</dbReference>
<evidence type="ECO:0000256" key="4">
    <source>
        <dbReference type="PROSITE-ProRule" id="PRU00221"/>
    </source>
</evidence>
<dbReference type="PANTHER" id="PTHR10971">
    <property type="entry name" value="MRNA EXPORT FACTOR AND BUB3"/>
    <property type="match status" value="1"/>
</dbReference>
<dbReference type="InParanoid" id="A0A162TWR5"/>
<dbReference type="STRING" id="763407.A0A162TWR5"/>
<dbReference type="Gene3D" id="2.130.10.10">
    <property type="entry name" value="YVTN repeat-like/Quinoprotein amine dehydrogenase"/>
    <property type="match status" value="1"/>
</dbReference>
<gene>
    <name evidence="5" type="ORF">PHYBLDRAFT_135131</name>
</gene>
<dbReference type="PROSITE" id="PS50082">
    <property type="entry name" value="WD_REPEATS_2"/>
    <property type="match status" value="3"/>
</dbReference>
<feature type="repeat" description="WD" evidence="4">
    <location>
        <begin position="235"/>
        <end position="269"/>
    </location>
</feature>
<feature type="repeat" description="WD" evidence="4">
    <location>
        <begin position="94"/>
        <end position="136"/>
    </location>
</feature>
<dbReference type="InterPro" id="IPR020472">
    <property type="entry name" value="WD40_PAC1"/>
</dbReference>
<evidence type="ECO:0000313" key="5">
    <source>
        <dbReference type="EMBL" id="OAD70433.1"/>
    </source>
</evidence>
<evidence type="ECO:0000313" key="6">
    <source>
        <dbReference type="Proteomes" id="UP000077315"/>
    </source>
</evidence>
<dbReference type="FunFam" id="2.130.10.10:FF:000190">
    <property type="entry name" value="Nuclear pore complex subunit"/>
    <property type="match status" value="1"/>
</dbReference>
<dbReference type="Proteomes" id="UP000077315">
    <property type="component" value="Unassembled WGS sequence"/>
</dbReference>
<evidence type="ECO:0000256" key="1">
    <source>
        <dbReference type="ARBA" id="ARBA00007830"/>
    </source>
</evidence>
<dbReference type="EMBL" id="KV440988">
    <property type="protein sequence ID" value="OAD70433.1"/>
    <property type="molecule type" value="Genomic_DNA"/>
</dbReference>
<keyword evidence="2 4" id="KW-0853">WD repeat</keyword>
<dbReference type="CDD" id="cd00200">
    <property type="entry name" value="WD40"/>
    <property type="match status" value="1"/>
</dbReference>
<feature type="repeat" description="WD" evidence="4">
    <location>
        <begin position="53"/>
        <end position="94"/>
    </location>
</feature>
<protein>
    <submittedName>
        <fullName evidence="5">Uncharacterized protein</fullName>
    </submittedName>
</protein>
<evidence type="ECO:0000256" key="2">
    <source>
        <dbReference type="ARBA" id="ARBA00022574"/>
    </source>
</evidence>
<sequence>METPDFEIASPPTDGISALAFSSQADYLAASSWDNQVRIYEIQPSGNTAPVASYAHEAPSLCVTWSKDGTKILSGGADKAARMYDVTTGQSTQVAEHADAVKCVKFLDQGQQILATGSWDRTIKYWDLRSPQPIGSVQLPERCYSMDSVGNLLVAATAERHILLFDLSNPTTIFKQTISPLKWQTRTVACFIDGKGYAVGSIEGRVGIQYIDEKEQSKSFSFKCHRDDQKNVYSVNAISFHPTYGTFSTAGADGTINFWDKDSKQKLKLLPNVNGTVACTAFNRTGNIFAYAVSYDWTKGYKFAGQNPTNKIMLHAVRDEEVKPRPSTRR</sequence>
<dbReference type="RefSeq" id="XP_018288473.1">
    <property type="nucleotide sequence ID" value="XM_018429699.1"/>
</dbReference>